<organism evidence="2 3">
    <name type="scientific">Sporormia fimetaria CBS 119925</name>
    <dbReference type="NCBI Taxonomy" id="1340428"/>
    <lineage>
        <taxon>Eukaryota</taxon>
        <taxon>Fungi</taxon>
        <taxon>Dikarya</taxon>
        <taxon>Ascomycota</taxon>
        <taxon>Pezizomycotina</taxon>
        <taxon>Dothideomycetes</taxon>
        <taxon>Pleosporomycetidae</taxon>
        <taxon>Pleosporales</taxon>
        <taxon>Sporormiaceae</taxon>
        <taxon>Sporormia</taxon>
    </lineage>
</organism>
<evidence type="ECO:0000313" key="2">
    <source>
        <dbReference type="EMBL" id="KAF2745261.1"/>
    </source>
</evidence>
<feature type="signal peptide" evidence="1">
    <location>
        <begin position="1"/>
        <end position="23"/>
    </location>
</feature>
<dbReference type="EMBL" id="MU006583">
    <property type="protein sequence ID" value="KAF2745261.1"/>
    <property type="molecule type" value="Genomic_DNA"/>
</dbReference>
<dbReference type="AlphaFoldDB" id="A0A6A6V7H3"/>
<dbReference type="Proteomes" id="UP000799440">
    <property type="component" value="Unassembled WGS sequence"/>
</dbReference>
<evidence type="ECO:0008006" key="4">
    <source>
        <dbReference type="Google" id="ProtNLM"/>
    </source>
</evidence>
<sequence>MMNAYRGPALRLQLLWSLRVSHGVACWSAAFRLQCSHSSPSACRRPQTQLEHVALGESTPPPIHGRRGAGPSARVLVSSLPLCRVSCEMRDQAG</sequence>
<evidence type="ECO:0000256" key="1">
    <source>
        <dbReference type="SAM" id="SignalP"/>
    </source>
</evidence>
<protein>
    <recommendedName>
        <fullName evidence="4">Secreted protein</fullName>
    </recommendedName>
</protein>
<proteinExistence type="predicted"/>
<feature type="chain" id="PRO_5025602777" description="Secreted protein" evidence="1">
    <location>
        <begin position="24"/>
        <end position="94"/>
    </location>
</feature>
<name>A0A6A6V7H3_9PLEO</name>
<accession>A0A6A6V7H3</accession>
<evidence type="ECO:0000313" key="3">
    <source>
        <dbReference type="Proteomes" id="UP000799440"/>
    </source>
</evidence>
<gene>
    <name evidence="2" type="ORF">M011DRAFT_469645</name>
</gene>
<keyword evidence="3" id="KW-1185">Reference proteome</keyword>
<keyword evidence="1" id="KW-0732">Signal</keyword>
<reference evidence="2" key="1">
    <citation type="journal article" date="2020" name="Stud. Mycol.">
        <title>101 Dothideomycetes genomes: a test case for predicting lifestyles and emergence of pathogens.</title>
        <authorList>
            <person name="Haridas S."/>
            <person name="Albert R."/>
            <person name="Binder M."/>
            <person name="Bloem J."/>
            <person name="Labutti K."/>
            <person name="Salamov A."/>
            <person name="Andreopoulos B."/>
            <person name="Baker S."/>
            <person name="Barry K."/>
            <person name="Bills G."/>
            <person name="Bluhm B."/>
            <person name="Cannon C."/>
            <person name="Castanera R."/>
            <person name="Culley D."/>
            <person name="Daum C."/>
            <person name="Ezra D."/>
            <person name="Gonzalez J."/>
            <person name="Henrissat B."/>
            <person name="Kuo A."/>
            <person name="Liang C."/>
            <person name="Lipzen A."/>
            <person name="Lutzoni F."/>
            <person name="Magnuson J."/>
            <person name="Mondo S."/>
            <person name="Nolan M."/>
            <person name="Ohm R."/>
            <person name="Pangilinan J."/>
            <person name="Park H.-J."/>
            <person name="Ramirez L."/>
            <person name="Alfaro M."/>
            <person name="Sun H."/>
            <person name="Tritt A."/>
            <person name="Yoshinaga Y."/>
            <person name="Zwiers L.-H."/>
            <person name="Turgeon B."/>
            <person name="Goodwin S."/>
            <person name="Spatafora J."/>
            <person name="Crous P."/>
            <person name="Grigoriev I."/>
        </authorList>
    </citation>
    <scope>NUCLEOTIDE SEQUENCE</scope>
    <source>
        <strain evidence="2">CBS 119925</strain>
    </source>
</reference>